<keyword evidence="1" id="KW-0472">Membrane</keyword>
<comment type="caution">
    <text evidence="2">The sequence shown here is derived from an EMBL/GenBank/DDBJ whole genome shotgun (WGS) entry which is preliminary data.</text>
</comment>
<reference evidence="2 3" key="1">
    <citation type="submission" date="2019-11" db="EMBL/GenBank/DDBJ databases">
        <title>Nocardia sp. nov. CT2-14 isolated from soil.</title>
        <authorList>
            <person name="Kanchanasin P."/>
            <person name="Tanasupawat S."/>
            <person name="Yuki M."/>
            <person name="Kudo T."/>
        </authorList>
    </citation>
    <scope>NUCLEOTIDE SEQUENCE [LARGE SCALE GENOMIC DNA]</scope>
    <source>
        <strain evidence="2 3">CT2-14</strain>
    </source>
</reference>
<gene>
    <name evidence="2" type="ORF">GLP40_29815</name>
</gene>
<keyword evidence="3" id="KW-1185">Reference proteome</keyword>
<dbReference type="AlphaFoldDB" id="A0A6I3L861"/>
<evidence type="ECO:0000256" key="1">
    <source>
        <dbReference type="SAM" id="Phobius"/>
    </source>
</evidence>
<feature type="transmembrane region" description="Helical" evidence="1">
    <location>
        <begin position="73"/>
        <end position="94"/>
    </location>
</feature>
<evidence type="ECO:0000313" key="3">
    <source>
        <dbReference type="Proteomes" id="UP000432464"/>
    </source>
</evidence>
<evidence type="ECO:0000313" key="2">
    <source>
        <dbReference type="EMBL" id="MTE16924.1"/>
    </source>
</evidence>
<protein>
    <submittedName>
        <fullName evidence="2">Uncharacterized protein</fullName>
    </submittedName>
</protein>
<dbReference type="EMBL" id="WMBB01000017">
    <property type="protein sequence ID" value="MTE16924.1"/>
    <property type="molecule type" value="Genomic_DNA"/>
</dbReference>
<organism evidence="2 3">
    <name type="scientific">Nocardia aurantiaca</name>
    <dbReference type="NCBI Taxonomy" id="2675850"/>
    <lineage>
        <taxon>Bacteria</taxon>
        <taxon>Bacillati</taxon>
        <taxon>Actinomycetota</taxon>
        <taxon>Actinomycetes</taxon>
        <taxon>Mycobacteriales</taxon>
        <taxon>Nocardiaceae</taxon>
        <taxon>Nocardia</taxon>
    </lineage>
</organism>
<feature type="transmembrane region" description="Helical" evidence="1">
    <location>
        <begin position="20"/>
        <end position="48"/>
    </location>
</feature>
<dbReference type="Proteomes" id="UP000432464">
    <property type="component" value="Unassembled WGS sequence"/>
</dbReference>
<proteinExistence type="predicted"/>
<sequence length="135" mass="14157">MDMRADADQTSPGKTSERGYFWLIWAFGLGFAGFAAAVFIAMMGTLFAEDCGGVGQGFSESPGIDALCHDDQLFPLVTLLPFIGWASAMIVTLIRSRLTLRRGGSPLGGLVVGAAVFVVCVLAQFALIGAGVGRH</sequence>
<keyword evidence="1" id="KW-1133">Transmembrane helix</keyword>
<feature type="transmembrane region" description="Helical" evidence="1">
    <location>
        <begin position="106"/>
        <end position="132"/>
    </location>
</feature>
<accession>A0A6I3L861</accession>
<dbReference type="RefSeq" id="WP_154791339.1">
    <property type="nucleotide sequence ID" value="NZ_WMBB01000017.1"/>
</dbReference>
<name>A0A6I3L861_9NOCA</name>
<keyword evidence="1" id="KW-0812">Transmembrane</keyword>